<comment type="caution">
    <text evidence="3">The sequence shown here is derived from an EMBL/GenBank/DDBJ whole genome shotgun (WGS) entry which is preliminary data.</text>
</comment>
<dbReference type="GO" id="GO:0009307">
    <property type="term" value="P:DNA restriction-modification system"/>
    <property type="evidence" value="ECO:0007669"/>
    <property type="project" value="UniProtKB-KW"/>
</dbReference>
<evidence type="ECO:0000256" key="2">
    <source>
        <dbReference type="ARBA" id="ARBA00023125"/>
    </source>
</evidence>
<dbReference type="InterPro" id="IPR052021">
    <property type="entry name" value="Type-I_RS_S_subunit"/>
</dbReference>
<evidence type="ECO:0000313" key="4">
    <source>
        <dbReference type="Proteomes" id="UP001320178"/>
    </source>
</evidence>
<dbReference type="GO" id="GO:0004519">
    <property type="term" value="F:endonuclease activity"/>
    <property type="evidence" value="ECO:0007669"/>
    <property type="project" value="UniProtKB-KW"/>
</dbReference>
<dbReference type="InterPro" id="IPR044946">
    <property type="entry name" value="Restrct_endonuc_typeI_TRD_sf"/>
</dbReference>
<dbReference type="PANTHER" id="PTHR30408:SF12">
    <property type="entry name" value="TYPE I RESTRICTION ENZYME MJAVIII SPECIFICITY SUBUNIT"/>
    <property type="match status" value="1"/>
</dbReference>
<reference evidence="3" key="1">
    <citation type="submission" date="2020-05" db="EMBL/GenBank/DDBJ databases">
        <authorList>
            <person name="Wang L."/>
            <person name="Shao Z."/>
        </authorList>
    </citation>
    <scope>NUCLEOTIDE SEQUENCE</scope>
    <source>
        <strain evidence="3">MCCC 1A05776</strain>
    </source>
</reference>
<sequence length="467" mass="51278">MSRKFQAKAVPSTWLESHGRRLDCGPYLSGAMEARELLRKLSVPKEPLISITEGIYHAGRESRLWVNSEEHGISFMGSTDILASDFTSLPLISNKQVRSNPKFTIRSGWTLITRSGTIGRMAYARDDMDGVACSEHVMRVVPNTSKIRPGYIFAYLSSRFGLPIVLSGTYGSIIQSIEPHHISDLPVPRLGNIENESHLLVQKAANLRTEASRHLADAIELMQRESGLQKLPAAAASGISFGTRTVSSSVLFSRMDGSFHSLFHEEVLRSLRTADVGAKAVVDIAESIFEPKRFKRVQVEDEAFGIPMFGTTALMWADPQPSFFLPKSMPGVNELVVDKRTVLIPRSGQVSGIIGTAVLPFGKLVGGAVSEHAIRVHCREDIDAGYLLVALRSEYGIRQLKSRAYGSSIPSLDVRQVGETLVPDLPEDVFEQIGALGLRSAELRGRAIDLENEARSLVERTIEEGGR</sequence>
<dbReference type="Proteomes" id="UP001320178">
    <property type="component" value="Unassembled WGS sequence"/>
</dbReference>
<dbReference type="NCBIfam" id="NF047740">
    <property type="entry name" value="antiphage_MADS5"/>
    <property type="match status" value="1"/>
</dbReference>
<protein>
    <submittedName>
        <fullName evidence="3">Restriction endonuclease subunit S</fullName>
    </submittedName>
</protein>
<keyword evidence="1" id="KW-0680">Restriction system</keyword>
<dbReference type="PANTHER" id="PTHR30408">
    <property type="entry name" value="TYPE-1 RESTRICTION ENZYME ECOKI SPECIFICITY PROTEIN"/>
    <property type="match status" value="1"/>
</dbReference>
<dbReference type="Gene3D" id="3.90.220.20">
    <property type="entry name" value="DNA methylase specificity domains"/>
    <property type="match status" value="2"/>
</dbReference>
<dbReference type="RefSeq" id="WP_234239889.1">
    <property type="nucleotide sequence ID" value="NZ_JABFTS010000006.1"/>
</dbReference>
<keyword evidence="3" id="KW-0540">Nuclease</keyword>
<keyword evidence="3" id="KW-0255">Endonuclease</keyword>
<proteinExistence type="predicted"/>
<accession>A0AAW4YV70</accession>
<name>A0AAW4YV70_9GAMM</name>
<gene>
    <name evidence="3" type="ORF">HOP61_14590</name>
</gene>
<keyword evidence="3" id="KW-0378">Hydrolase</keyword>
<reference evidence="3" key="2">
    <citation type="journal article" date="2021" name="Front. Microbiol.">
        <title>Aerobic Denitrification and Heterotrophic Sulfur Oxidation in the Genus Halomonas Revealed by Six Novel Species Characterizations and Genome-Based Analysis.</title>
        <authorList>
            <person name="Wang L."/>
            <person name="Shao Z."/>
        </authorList>
    </citation>
    <scope>NUCLEOTIDE SEQUENCE</scope>
    <source>
        <strain evidence="3">MCCC 1A05776</strain>
    </source>
</reference>
<dbReference type="GO" id="GO:0003677">
    <property type="term" value="F:DNA binding"/>
    <property type="evidence" value="ECO:0007669"/>
    <property type="project" value="UniProtKB-KW"/>
</dbReference>
<evidence type="ECO:0000256" key="1">
    <source>
        <dbReference type="ARBA" id="ARBA00022747"/>
    </source>
</evidence>
<dbReference type="EMBL" id="JABFTS010000006">
    <property type="protein sequence ID" value="MCE8052523.1"/>
    <property type="molecule type" value="Genomic_DNA"/>
</dbReference>
<dbReference type="SUPFAM" id="SSF116734">
    <property type="entry name" value="DNA methylase specificity domain"/>
    <property type="match status" value="2"/>
</dbReference>
<dbReference type="AlphaFoldDB" id="A0AAW4YV70"/>
<evidence type="ECO:0000313" key="3">
    <source>
        <dbReference type="EMBL" id="MCE8052523.1"/>
    </source>
</evidence>
<keyword evidence="2" id="KW-0238">DNA-binding</keyword>
<organism evidence="3 4">
    <name type="scientific">Billgrantia desiderata</name>
    <dbReference type="NCBI Taxonomy" id="52021"/>
    <lineage>
        <taxon>Bacteria</taxon>
        <taxon>Pseudomonadati</taxon>
        <taxon>Pseudomonadota</taxon>
        <taxon>Gammaproteobacteria</taxon>
        <taxon>Oceanospirillales</taxon>
        <taxon>Halomonadaceae</taxon>
        <taxon>Billgrantia</taxon>
    </lineage>
</organism>